<gene>
    <name evidence="2" type="ORF">BT96DRAFT_605181</name>
</gene>
<evidence type="ECO:0000313" key="2">
    <source>
        <dbReference type="EMBL" id="KAE9385213.1"/>
    </source>
</evidence>
<dbReference type="EMBL" id="ML770014">
    <property type="protein sequence ID" value="KAE9385213.1"/>
    <property type="molecule type" value="Genomic_DNA"/>
</dbReference>
<accession>A0A6A4GIM6</accession>
<dbReference type="Proteomes" id="UP000799118">
    <property type="component" value="Unassembled WGS sequence"/>
</dbReference>
<name>A0A6A4GIM6_9AGAR</name>
<keyword evidence="1" id="KW-0732">Signal</keyword>
<protein>
    <submittedName>
        <fullName evidence="2">Uncharacterized protein</fullName>
    </submittedName>
</protein>
<reference evidence="2" key="1">
    <citation type="journal article" date="2019" name="Environ. Microbiol.">
        <title>Fungal ecological strategies reflected in gene transcription - a case study of two litter decomposers.</title>
        <authorList>
            <person name="Barbi F."/>
            <person name="Kohler A."/>
            <person name="Barry K."/>
            <person name="Baskaran P."/>
            <person name="Daum C."/>
            <person name="Fauchery L."/>
            <person name="Ihrmark K."/>
            <person name="Kuo A."/>
            <person name="LaButti K."/>
            <person name="Lipzen A."/>
            <person name="Morin E."/>
            <person name="Grigoriev I.V."/>
            <person name="Henrissat B."/>
            <person name="Lindahl B."/>
            <person name="Martin F."/>
        </authorList>
    </citation>
    <scope>NUCLEOTIDE SEQUENCE</scope>
    <source>
        <strain evidence="2">JB14</strain>
    </source>
</reference>
<evidence type="ECO:0000256" key="1">
    <source>
        <dbReference type="SAM" id="SignalP"/>
    </source>
</evidence>
<feature type="chain" id="PRO_5025430318" evidence="1">
    <location>
        <begin position="22"/>
        <end position="95"/>
    </location>
</feature>
<organism evidence="2 3">
    <name type="scientific">Gymnopus androsaceus JB14</name>
    <dbReference type="NCBI Taxonomy" id="1447944"/>
    <lineage>
        <taxon>Eukaryota</taxon>
        <taxon>Fungi</taxon>
        <taxon>Dikarya</taxon>
        <taxon>Basidiomycota</taxon>
        <taxon>Agaricomycotina</taxon>
        <taxon>Agaricomycetes</taxon>
        <taxon>Agaricomycetidae</taxon>
        <taxon>Agaricales</taxon>
        <taxon>Marasmiineae</taxon>
        <taxon>Omphalotaceae</taxon>
        <taxon>Gymnopus</taxon>
    </lineage>
</organism>
<sequence length="95" mass="10521">MDGLFGYGLTIAIVCLPLLDAHWSPFSALTHGVFCMEPIYEGVVSIILLGFKCIAQTDPLVCTYSKYVSMLIVFRRLFSTVGHLTNVLQKTYNSA</sequence>
<proteinExistence type="predicted"/>
<evidence type="ECO:0000313" key="3">
    <source>
        <dbReference type="Proteomes" id="UP000799118"/>
    </source>
</evidence>
<dbReference type="AlphaFoldDB" id="A0A6A4GIM6"/>
<keyword evidence="3" id="KW-1185">Reference proteome</keyword>
<feature type="signal peptide" evidence="1">
    <location>
        <begin position="1"/>
        <end position="21"/>
    </location>
</feature>